<dbReference type="EMBL" id="JAOQKE010000006">
    <property type="protein sequence ID" value="MCU6725172.1"/>
    <property type="molecule type" value="Genomic_DNA"/>
</dbReference>
<feature type="domain" description="Nitroreductase" evidence="1">
    <location>
        <begin position="46"/>
        <end position="103"/>
    </location>
</feature>
<dbReference type="SUPFAM" id="SSF55469">
    <property type="entry name" value="FMN-dependent nitroreductase-like"/>
    <property type="match status" value="1"/>
</dbReference>
<proteinExistence type="predicted"/>
<comment type="caution">
    <text evidence="2">The sequence shown here is derived from an EMBL/GenBank/DDBJ whole genome shotgun (WGS) entry which is preliminary data.</text>
</comment>
<dbReference type="PANTHER" id="PTHR43821">
    <property type="entry name" value="NAD(P)H NITROREDUCTASE YDJA-RELATED"/>
    <property type="match status" value="1"/>
</dbReference>
<evidence type="ECO:0000313" key="2">
    <source>
        <dbReference type="EMBL" id="MCU6725172.1"/>
    </source>
</evidence>
<evidence type="ECO:0000259" key="1">
    <source>
        <dbReference type="Pfam" id="PF00881"/>
    </source>
</evidence>
<reference evidence="2 3" key="1">
    <citation type="journal article" date="2021" name="ISME Commun">
        <title>Automated analysis of genomic sequences facilitates high-throughput and comprehensive description of bacteria.</title>
        <authorList>
            <person name="Hitch T.C.A."/>
        </authorList>
    </citation>
    <scope>NUCLEOTIDE SEQUENCE [LARGE SCALE GENOMIC DNA]</scope>
    <source>
        <strain evidence="2 3">Sanger_29</strain>
    </source>
</reference>
<organism evidence="2 3">
    <name type="scientific">Muricoprocola aceti</name>
    <dbReference type="NCBI Taxonomy" id="2981772"/>
    <lineage>
        <taxon>Bacteria</taxon>
        <taxon>Bacillati</taxon>
        <taxon>Bacillota</taxon>
        <taxon>Clostridia</taxon>
        <taxon>Lachnospirales</taxon>
        <taxon>Lachnospiraceae</taxon>
        <taxon>Muricoprocola</taxon>
    </lineage>
</organism>
<sequence length="124" mass="13737">MKEIIERRSIRKYKKDVTDRKDIEAILKAGIYAPSPYLGIDTDRRVSEICDTLSIGASVQNILLTATELGYGTLWIANTCFAYNELVELTGMKGQLVGAISLGAAAEAPMQRSRKDFTEVVEFC</sequence>
<keyword evidence="3" id="KW-1185">Reference proteome</keyword>
<name>A0ABT2SL07_9FIRM</name>
<dbReference type="RefSeq" id="WP_262654542.1">
    <property type="nucleotide sequence ID" value="NZ_JAOQKE010000006.1"/>
</dbReference>
<protein>
    <submittedName>
        <fullName evidence="2">Nitroreductase family protein</fullName>
    </submittedName>
</protein>
<dbReference type="InterPro" id="IPR000415">
    <property type="entry name" value="Nitroreductase-like"/>
</dbReference>
<dbReference type="Proteomes" id="UP001652338">
    <property type="component" value="Unassembled WGS sequence"/>
</dbReference>
<dbReference type="PANTHER" id="PTHR43821:SF1">
    <property type="entry name" value="NAD(P)H NITROREDUCTASE YDJA-RELATED"/>
    <property type="match status" value="1"/>
</dbReference>
<gene>
    <name evidence="2" type="ORF">OCV47_07390</name>
</gene>
<dbReference type="InterPro" id="IPR029479">
    <property type="entry name" value="Nitroreductase"/>
</dbReference>
<feature type="domain" description="Nitroreductase" evidence="1">
    <location>
        <begin position="5"/>
        <end position="36"/>
    </location>
</feature>
<evidence type="ECO:0000313" key="3">
    <source>
        <dbReference type="Proteomes" id="UP001652338"/>
    </source>
</evidence>
<dbReference type="Gene3D" id="3.40.109.10">
    <property type="entry name" value="NADH Oxidase"/>
    <property type="match status" value="2"/>
</dbReference>
<dbReference type="Pfam" id="PF00881">
    <property type="entry name" value="Nitroreductase"/>
    <property type="match status" value="2"/>
</dbReference>
<dbReference type="InterPro" id="IPR052530">
    <property type="entry name" value="NAD(P)H_nitroreductase"/>
</dbReference>
<accession>A0ABT2SL07</accession>